<proteinExistence type="predicted"/>
<evidence type="ECO:0000313" key="4">
    <source>
        <dbReference type="Proteomes" id="UP001432209"/>
    </source>
</evidence>
<dbReference type="SUPFAM" id="SSF55874">
    <property type="entry name" value="ATPase domain of HSP90 chaperone/DNA topoisomerase II/histidine kinase"/>
    <property type="match status" value="1"/>
</dbReference>
<organism evidence="3 4">
    <name type="scientific">Streptomyces niveus</name>
    <name type="common">Streptomyces spheroides</name>
    <dbReference type="NCBI Taxonomy" id="193462"/>
    <lineage>
        <taxon>Bacteria</taxon>
        <taxon>Bacillati</taxon>
        <taxon>Actinomycetota</taxon>
        <taxon>Actinomycetes</taxon>
        <taxon>Kitasatosporales</taxon>
        <taxon>Streptomycetaceae</taxon>
        <taxon>Streptomyces</taxon>
    </lineage>
</organism>
<dbReference type="Gene3D" id="3.30.450.20">
    <property type="entry name" value="PAS domain"/>
    <property type="match status" value="1"/>
</dbReference>
<dbReference type="InterPro" id="IPR052016">
    <property type="entry name" value="Bact_Sigma-Reg"/>
</dbReference>
<dbReference type="SUPFAM" id="SSF55785">
    <property type="entry name" value="PYP-like sensor domain (PAS domain)"/>
    <property type="match status" value="2"/>
</dbReference>
<evidence type="ECO:0000313" key="3">
    <source>
        <dbReference type="EMBL" id="WUX55656.1"/>
    </source>
</evidence>
<sequence>MGQALEPLFTTDDAGRVTSWGESAARLFGRSADAALGEQVVEAVRGADGTLRVVLRSEAEGGGWEVFPGDASDQAADADVEGPLVRALFSVSQLGLLVVDRDLRLIRVSAAAGSMHGSASEELLGRRLDEVYRLADPVGDLAAARSVLETGTSVFSRLVTVLGAGGYRQHYSVSAFRLRRADGEVIGLAMTVLDVTRRERDAERTATVSRVRERVGRSLQVMETCQDLADALSPGFADLVVVSLIDQVAGGDYPPLRPVDTEQLLLRRAALRTTGPPDPDLAVGGLEAVRGESSYVRALLESRPVLLRSGRDGRLSDTPERENSLRAAGAHSMIVASLTVRGRVLGLVRMFRRGRSEPYTLPDLQAVESAVAHAALCLDNARRAAHDRALASTVHRRLLPRPPGVRLGIDTAYVALSPTADSGTWFDVVPLSGARCGLVVGEVSGAGMPSVAAMGHVRTALRALAGLELQPDELLARLSDTLTQLAHEWTGVAVSGDLALTAGCVYALYDPIARTCSVACAGQPAPRLIGSDGRIERIDAPVGPRLGAPDSTPFAMATSSVGDGATLILASDELDPALSQEVVDRLLAVYSTARELADGMFTRLAADPRHKGTALLARTRPLPTDRTSVWDLPSEDRAVSDARRLTRRWLTERPGPPSADALDSAELLVSELVTNAVRYGTPPIMLRLILDRSLTIEVTDSGATTPNLRHARVTDEGGRGLFIVSRLTEKWGTRQSSTGKTIWAEQSWPEE</sequence>
<feature type="domain" description="PAS" evidence="2">
    <location>
        <begin position="1"/>
        <end position="41"/>
    </location>
</feature>
<dbReference type="NCBIfam" id="TIGR00229">
    <property type="entry name" value="sensory_box"/>
    <property type="match status" value="1"/>
</dbReference>
<dbReference type="PANTHER" id="PTHR43156:SF2">
    <property type="entry name" value="STAGE II SPORULATION PROTEIN E"/>
    <property type="match status" value="1"/>
</dbReference>
<reference evidence="3" key="1">
    <citation type="submission" date="2022-10" db="EMBL/GenBank/DDBJ databases">
        <title>The complete genomes of actinobacterial strains from the NBC collection.</title>
        <authorList>
            <person name="Joergensen T.S."/>
            <person name="Alvarez Arevalo M."/>
            <person name="Sterndorff E.B."/>
            <person name="Faurdal D."/>
            <person name="Vuksanovic O."/>
            <person name="Mourched A.-S."/>
            <person name="Charusanti P."/>
            <person name="Shaw S."/>
            <person name="Blin K."/>
            <person name="Weber T."/>
        </authorList>
    </citation>
    <scope>NUCLEOTIDE SEQUENCE</scope>
    <source>
        <strain evidence="3">NBC_01432</strain>
    </source>
</reference>
<dbReference type="CDD" id="cd00130">
    <property type="entry name" value="PAS"/>
    <property type="match status" value="1"/>
</dbReference>
<gene>
    <name evidence="3" type="ORF">OG442_31340</name>
</gene>
<dbReference type="InterPro" id="IPR000014">
    <property type="entry name" value="PAS"/>
</dbReference>
<dbReference type="Pfam" id="PF13581">
    <property type="entry name" value="HATPase_c_2"/>
    <property type="match status" value="1"/>
</dbReference>
<dbReference type="InterPro" id="IPR001932">
    <property type="entry name" value="PPM-type_phosphatase-like_dom"/>
</dbReference>
<dbReference type="InterPro" id="IPR035965">
    <property type="entry name" value="PAS-like_dom_sf"/>
</dbReference>
<dbReference type="SUPFAM" id="SSF55781">
    <property type="entry name" value="GAF domain-like"/>
    <property type="match status" value="1"/>
</dbReference>
<dbReference type="Gene3D" id="3.30.565.10">
    <property type="entry name" value="Histidine kinase-like ATPase, C-terminal domain"/>
    <property type="match status" value="1"/>
</dbReference>
<dbReference type="SMART" id="SM00331">
    <property type="entry name" value="PP2C_SIG"/>
    <property type="match status" value="1"/>
</dbReference>
<feature type="domain" description="PAS" evidence="2">
    <location>
        <begin position="81"/>
        <end position="137"/>
    </location>
</feature>
<evidence type="ECO:0000256" key="1">
    <source>
        <dbReference type="ARBA" id="ARBA00022801"/>
    </source>
</evidence>
<dbReference type="Pfam" id="PF08448">
    <property type="entry name" value="PAS_4"/>
    <property type="match status" value="1"/>
</dbReference>
<dbReference type="InterPro" id="IPR003594">
    <property type="entry name" value="HATPase_dom"/>
</dbReference>
<dbReference type="RefSeq" id="WP_329079671.1">
    <property type="nucleotide sequence ID" value="NZ_CP109495.1"/>
</dbReference>
<dbReference type="EMBL" id="CP109495">
    <property type="protein sequence ID" value="WUX55656.1"/>
    <property type="molecule type" value="Genomic_DNA"/>
</dbReference>
<dbReference type="Gene3D" id="3.60.40.10">
    <property type="entry name" value="PPM-type phosphatase domain"/>
    <property type="match status" value="1"/>
</dbReference>
<accession>A0ABZ2AB77</accession>
<dbReference type="SMART" id="SM00091">
    <property type="entry name" value="PAS"/>
    <property type="match status" value="2"/>
</dbReference>
<dbReference type="Gene3D" id="3.30.450.40">
    <property type="match status" value="1"/>
</dbReference>
<evidence type="ECO:0000259" key="2">
    <source>
        <dbReference type="PROSITE" id="PS50112"/>
    </source>
</evidence>
<dbReference type="InterPro" id="IPR013656">
    <property type="entry name" value="PAS_4"/>
</dbReference>
<keyword evidence="1" id="KW-0378">Hydrolase</keyword>
<dbReference type="InterPro" id="IPR003018">
    <property type="entry name" value="GAF"/>
</dbReference>
<dbReference type="InterPro" id="IPR029016">
    <property type="entry name" value="GAF-like_dom_sf"/>
</dbReference>
<dbReference type="CDD" id="cd16936">
    <property type="entry name" value="HATPase_RsbW-like"/>
    <property type="match status" value="1"/>
</dbReference>
<dbReference type="Pfam" id="PF07228">
    <property type="entry name" value="SpoIIE"/>
    <property type="match status" value="1"/>
</dbReference>
<dbReference type="InterPro" id="IPR036890">
    <property type="entry name" value="HATPase_C_sf"/>
</dbReference>
<dbReference type="Proteomes" id="UP001432209">
    <property type="component" value="Chromosome"/>
</dbReference>
<protein>
    <submittedName>
        <fullName evidence="3">SpoIIE family protein phosphatase</fullName>
    </submittedName>
</protein>
<name>A0ABZ2AB77_STRNV</name>
<dbReference type="InterPro" id="IPR036457">
    <property type="entry name" value="PPM-type-like_dom_sf"/>
</dbReference>
<dbReference type="Pfam" id="PF01590">
    <property type="entry name" value="GAF"/>
    <property type="match status" value="1"/>
</dbReference>
<dbReference type="PANTHER" id="PTHR43156">
    <property type="entry name" value="STAGE II SPORULATION PROTEIN E-RELATED"/>
    <property type="match status" value="1"/>
</dbReference>
<dbReference type="PROSITE" id="PS50112">
    <property type="entry name" value="PAS"/>
    <property type="match status" value="2"/>
</dbReference>
<keyword evidence="4" id="KW-1185">Reference proteome</keyword>